<accession>A0A8K0C749</accession>
<dbReference type="EMBL" id="VTPC01091034">
    <property type="protein sequence ID" value="KAF2880031.1"/>
    <property type="molecule type" value="Genomic_DNA"/>
</dbReference>
<evidence type="ECO:0000256" key="4">
    <source>
        <dbReference type="SAM" id="MobiDB-lite"/>
    </source>
</evidence>
<evidence type="ECO:0000256" key="3">
    <source>
        <dbReference type="ARBA" id="ARBA00023212"/>
    </source>
</evidence>
<evidence type="ECO:0000313" key="6">
    <source>
        <dbReference type="EMBL" id="KAF2880031.1"/>
    </source>
</evidence>
<dbReference type="Pfam" id="PF15309">
    <property type="entry name" value="ALMS_motif"/>
    <property type="match status" value="1"/>
</dbReference>
<feature type="compositionally biased region" description="Polar residues" evidence="4">
    <location>
        <begin position="791"/>
        <end position="800"/>
    </location>
</feature>
<evidence type="ECO:0000259" key="5">
    <source>
        <dbReference type="Pfam" id="PF15309"/>
    </source>
</evidence>
<sequence length="1149" mass="129289">MVDRISFYKNMKILKLSIAKPIVIECRGVYEPLPGRDKVIQTSLPRNPSVAIQTDFDLTAGTRKDASAKGMERQSVLYVCHSDSDKETNIHSSMATQTNSDALSNCNSFEYLSGNEYDENFKTQNVVEPPDVNEIEVVPSTSKENEIVIPTNLRKCPPRSDLSTMTTPSSDVSIVTSKESSSTDLTFSKHYADLEKKLQCIKKVIKSKKYDSVAKKSYLKKIVQTMLDSKFSDESSGSIDVSKKSEVGEIIHKKKSSTTASDISDTVLKSEENKLNLHDNKPWLPVQLEDLCIKENQMSLKKLQTQTFTNDIFPENAKCPSDEIKSSSNNTTSNKKTKLQRNQLFTLTDGDTNLKDKLEGSENDKYDHGDSSNSATNDLYDSIHPTTSRTITPLISSANSLNSKDHSNGNRNIKDLQSWRENKTRSEELLEQNGLENKDRLVNFAKKEREQQLFWINNEISHLCKLKNLLENGPKSTNNETQIQDDVNKILQKPHVEDMKGLKKSTTLYVVTTEKSSGTSKCSTLGGCSKRTCRNSCCKGRYISPRGNSRSPSGSPNKHIQFSSEGSSKCKHSSSKQQSPTGSTSAPCPCQSQSRPVSDDNVINCCENGRIDLKNARLLSNEQYTTNTNDIKCRTSIRRYTFEIPIENIRSEPQILQPSCVERSNSRSKKPTSPCSPHNVGSDFEVTDRITLKKDACCGKGVTDRMPLKKDVCCGKEITDRITLRQDASCSNEAVAVACSTADYPCGSTEVKECCTNTNPTCTKESYTATTCSCKSDKPTQTKSCGKKDQATSSCMQRSSPPKVVISSSSESSSSSSETCFTLPSSTSQLCHCCRRRHSDYRRSSLQNDNTRYILCQPCYYNNQGKHYYTLPGHVCTCYNKPTDTIQQIRDTINQLEDLEREEEYCKCSYRKSHSSSGYCSKCGKLRNFLRRKKGGLAYIVTLESDENLKKKCKKKQPVLEEIKIKIPSPRSKCKKVKKVYSDCSKSGEESCKENTSTKSSEKYCKKQKCKKSHKPTLQEYLCANKPSFIASAEQRRQCLLDLAYMREQRCQKYKQLLALTSGIPCKSNTDRNKMCGKQHVFTVKEMKQMTAKHYKKLPEVQQKLEQNKEKQIRIANKLLADIFNQRLRQQVLRGKHTIPADTSIINLV</sequence>
<keyword evidence="3" id="KW-0206">Cytoskeleton</keyword>
<feature type="compositionally biased region" description="Low complexity" evidence="4">
    <location>
        <begin position="546"/>
        <end position="567"/>
    </location>
</feature>
<comment type="caution">
    <text evidence="6">The sequence shown here is derived from an EMBL/GenBank/DDBJ whole genome shotgun (WGS) entry which is preliminary data.</text>
</comment>
<feature type="compositionally biased region" description="Basic and acidic residues" evidence="4">
    <location>
        <begin position="403"/>
        <end position="425"/>
    </location>
</feature>
<reference evidence="6" key="1">
    <citation type="submission" date="2019-08" db="EMBL/GenBank/DDBJ databases">
        <title>The genome of the North American firefly Photinus pyralis.</title>
        <authorList>
            <consortium name="Photinus pyralis genome working group"/>
            <person name="Fallon T.R."/>
            <person name="Sander Lower S.E."/>
            <person name="Weng J.-K."/>
        </authorList>
    </citation>
    <scope>NUCLEOTIDE SEQUENCE</scope>
    <source>
        <strain evidence="6">TRF0915ILg1</strain>
        <tissue evidence="6">Whole body</tissue>
    </source>
</reference>
<feature type="region of interest" description="Disordered" evidence="4">
    <location>
        <begin position="771"/>
        <end position="820"/>
    </location>
</feature>
<evidence type="ECO:0000256" key="1">
    <source>
        <dbReference type="ARBA" id="ARBA00004300"/>
    </source>
</evidence>
<organism evidence="6 7">
    <name type="scientific">Ignelater luminosus</name>
    <name type="common">Cucubano</name>
    <name type="synonym">Pyrophorus luminosus</name>
    <dbReference type="NCBI Taxonomy" id="2038154"/>
    <lineage>
        <taxon>Eukaryota</taxon>
        <taxon>Metazoa</taxon>
        <taxon>Ecdysozoa</taxon>
        <taxon>Arthropoda</taxon>
        <taxon>Hexapoda</taxon>
        <taxon>Insecta</taxon>
        <taxon>Pterygota</taxon>
        <taxon>Neoptera</taxon>
        <taxon>Endopterygota</taxon>
        <taxon>Coleoptera</taxon>
        <taxon>Polyphaga</taxon>
        <taxon>Elateriformia</taxon>
        <taxon>Elateroidea</taxon>
        <taxon>Elateridae</taxon>
        <taxon>Agrypninae</taxon>
        <taxon>Pyrophorini</taxon>
        <taxon>Ignelater</taxon>
    </lineage>
</organism>
<feature type="region of interest" description="Disordered" evidence="4">
    <location>
        <begin position="657"/>
        <end position="679"/>
    </location>
</feature>
<dbReference type="OrthoDB" id="2448405at2759"/>
<dbReference type="InterPro" id="IPR029299">
    <property type="entry name" value="ALMS_motif"/>
</dbReference>
<feature type="region of interest" description="Disordered" evidence="4">
    <location>
        <begin position="546"/>
        <end position="598"/>
    </location>
</feature>
<protein>
    <recommendedName>
        <fullName evidence="5">ALMS motif domain-containing protein</fullName>
    </recommendedName>
</protein>
<feature type="region of interest" description="Disordered" evidence="4">
    <location>
        <begin position="312"/>
        <end position="385"/>
    </location>
</feature>
<feature type="compositionally biased region" description="Basic and acidic residues" evidence="4">
    <location>
        <begin position="352"/>
        <end position="370"/>
    </location>
</feature>
<feature type="compositionally biased region" description="Polar residues" evidence="4">
    <location>
        <begin position="371"/>
        <end position="385"/>
    </location>
</feature>
<dbReference type="Proteomes" id="UP000801492">
    <property type="component" value="Unassembled WGS sequence"/>
</dbReference>
<keyword evidence="2" id="KW-0963">Cytoplasm</keyword>
<gene>
    <name evidence="6" type="ORF">ILUMI_26152</name>
</gene>
<dbReference type="GO" id="GO:0005813">
    <property type="term" value="C:centrosome"/>
    <property type="evidence" value="ECO:0007669"/>
    <property type="project" value="UniProtKB-SubCell"/>
</dbReference>
<name>A0A8K0C749_IGNLU</name>
<comment type="subcellular location">
    <subcellularLocation>
        <location evidence="1">Cytoplasm</location>
        <location evidence="1">Cytoskeleton</location>
        <location evidence="1">Microtubule organizing center</location>
        <location evidence="1">Centrosome</location>
    </subcellularLocation>
</comment>
<proteinExistence type="predicted"/>
<feature type="region of interest" description="Disordered" evidence="4">
    <location>
        <begin position="398"/>
        <end position="425"/>
    </location>
</feature>
<feature type="compositionally biased region" description="Basic and acidic residues" evidence="4">
    <location>
        <begin position="775"/>
        <end position="790"/>
    </location>
</feature>
<keyword evidence="7" id="KW-1185">Reference proteome</keyword>
<feature type="compositionally biased region" description="Polar residues" evidence="4">
    <location>
        <begin position="340"/>
        <end position="351"/>
    </location>
</feature>
<feature type="compositionally biased region" description="Polar residues" evidence="4">
    <location>
        <begin position="580"/>
        <end position="596"/>
    </location>
</feature>
<feature type="domain" description="ALMS motif" evidence="5">
    <location>
        <begin position="1015"/>
        <end position="1135"/>
    </location>
</feature>
<dbReference type="AlphaFoldDB" id="A0A8K0C749"/>
<feature type="compositionally biased region" description="Low complexity" evidence="4">
    <location>
        <begin position="807"/>
        <end position="818"/>
    </location>
</feature>
<evidence type="ECO:0000313" key="7">
    <source>
        <dbReference type="Proteomes" id="UP000801492"/>
    </source>
</evidence>
<evidence type="ECO:0000256" key="2">
    <source>
        <dbReference type="ARBA" id="ARBA00022490"/>
    </source>
</evidence>